<evidence type="ECO:0000256" key="8">
    <source>
        <dbReference type="ARBA" id="ARBA00023010"/>
    </source>
</evidence>
<dbReference type="InterPro" id="IPR016024">
    <property type="entry name" value="ARM-type_fold"/>
</dbReference>
<evidence type="ECO:0000256" key="3">
    <source>
        <dbReference type="ARBA" id="ARBA00015352"/>
    </source>
</evidence>
<dbReference type="InterPro" id="IPR011989">
    <property type="entry name" value="ARM-like"/>
</dbReference>
<comment type="subcellular location">
    <subcellularLocation>
        <location evidence="1">Endoplasmic reticulum lumen</location>
    </subcellularLocation>
</comment>
<evidence type="ECO:0000256" key="4">
    <source>
        <dbReference type="ARBA" id="ARBA00022448"/>
    </source>
</evidence>
<dbReference type="PANTHER" id="PTHR19316:SF35">
    <property type="entry name" value="NUCLEOTIDE EXCHANGE FACTOR SIL1"/>
    <property type="match status" value="1"/>
</dbReference>
<feature type="signal peptide" evidence="10">
    <location>
        <begin position="1"/>
        <end position="20"/>
    </location>
</feature>
<accession>A0A4Z2CXW5</accession>
<dbReference type="GO" id="GO:0015031">
    <property type="term" value="P:protein transport"/>
    <property type="evidence" value="ECO:0007669"/>
    <property type="project" value="UniProtKB-KW"/>
</dbReference>
<keyword evidence="8" id="KW-0811">Translocation</keyword>
<dbReference type="Proteomes" id="UP000311919">
    <property type="component" value="Unassembled WGS sequence"/>
</dbReference>
<evidence type="ECO:0000256" key="9">
    <source>
        <dbReference type="ARBA" id="ARBA00023180"/>
    </source>
</evidence>
<dbReference type="GO" id="GO:0000774">
    <property type="term" value="F:adenyl-nucleotide exchange factor activity"/>
    <property type="evidence" value="ECO:0007669"/>
    <property type="project" value="TreeGrafter"/>
</dbReference>
<evidence type="ECO:0000256" key="10">
    <source>
        <dbReference type="SAM" id="SignalP"/>
    </source>
</evidence>
<evidence type="ECO:0000313" key="12">
    <source>
        <dbReference type="Proteomes" id="UP000311919"/>
    </source>
</evidence>
<keyword evidence="6" id="KW-0256">Endoplasmic reticulum</keyword>
<dbReference type="AlphaFoldDB" id="A0A4Z2CXW5"/>
<evidence type="ECO:0000256" key="7">
    <source>
        <dbReference type="ARBA" id="ARBA00022927"/>
    </source>
</evidence>
<proteinExistence type="inferred from homology"/>
<reference evidence="11 12" key="1">
    <citation type="submission" date="2019-03" db="EMBL/GenBank/DDBJ databases">
        <title>An improved genome assembly of the fluke Schistosoma japonicum.</title>
        <authorList>
            <person name="Hu W."/>
            <person name="Luo F."/>
            <person name="Yin M."/>
            <person name="Mo X."/>
            <person name="Sun C."/>
            <person name="Wu Q."/>
            <person name="Zhu B."/>
            <person name="Xiang M."/>
            <person name="Wang J."/>
            <person name="Wang Y."/>
            <person name="Zhang T."/>
            <person name="Xu B."/>
            <person name="Zheng H."/>
            <person name="Feng Z."/>
        </authorList>
    </citation>
    <scope>NUCLEOTIDE SEQUENCE [LARGE SCALE GENOMIC DNA]</scope>
    <source>
        <strain evidence="11">HuSjv2</strain>
        <tissue evidence="11">Worms</tissue>
    </source>
</reference>
<dbReference type="InterPro" id="IPR050693">
    <property type="entry name" value="Hsp70_NEF-Inhibitors"/>
</dbReference>
<sequence>MYIMCVSIVVLPLFIVPLTSQNSSIFVPSHDWQEVLPDHTIPPGLHVRQNIRTKYTEAKSIDKSSNVTDIISDGLENSLVNLSAYLRAGGAEKLNNDSATRFRPYEELMEDFQKINMNVKTDVEIMSELVMEIKQGNSTVERLLILLEDLSYYLHQIDNSKVFSESGFDLLTYHLRHPSYEVVKAALKAIGAATQGNSDVKVVALQGGVLDHLHSILKASINKQNSSKFSTLLLSGVSALSSLLRDFPSAQKQFFSASGLSPTGFELLAQLSHLNTLDANRDLRVRILTFLTDLYSERLGALSAFEKDPVDAKKYIWNLYASIPFEEKFLMHGFCETLRSSLLQDVQEGIEGNDLSIPTNHDIREKVITACLKFFNLCDWASLDYSNKQHIQSLLDSLIREYKLRSRSETNDIDSYFTDMLLKAQKLRSMVASNGFPKSDL</sequence>
<keyword evidence="4" id="KW-0813">Transport</keyword>
<keyword evidence="9" id="KW-0325">Glycoprotein</keyword>
<evidence type="ECO:0000256" key="2">
    <source>
        <dbReference type="ARBA" id="ARBA00010588"/>
    </source>
</evidence>
<dbReference type="OrthoDB" id="448649at2759"/>
<keyword evidence="7" id="KW-0653">Protein transport</keyword>
<dbReference type="PANTHER" id="PTHR19316">
    <property type="entry name" value="PROTEIN FOLDING REGULATOR"/>
    <property type="match status" value="1"/>
</dbReference>
<gene>
    <name evidence="11" type="ORF">EWB00_006557</name>
</gene>
<evidence type="ECO:0000256" key="5">
    <source>
        <dbReference type="ARBA" id="ARBA00022729"/>
    </source>
</evidence>
<feature type="chain" id="PRO_5021344402" description="Nucleotide exchange factor SIL1" evidence="10">
    <location>
        <begin position="21"/>
        <end position="441"/>
    </location>
</feature>
<comment type="caution">
    <text evidence="11">The sequence shown here is derived from an EMBL/GenBank/DDBJ whole genome shotgun (WGS) entry which is preliminary data.</text>
</comment>
<name>A0A4Z2CXW5_SCHJA</name>
<comment type="similarity">
    <text evidence="2">Belongs to the SIL1 family.</text>
</comment>
<dbReference type="STRING" id="6182.A0A4Z2CXW5"/>
<evidence type="ECO:0000256" key="6">
    <source>
        <dbReference type="ARBA" id="ARBA00022824"/>
    </source>
</evidence>
<dbReference type="GO" id="GO:0005788">
    <property type="term" value="C:endoplasmic reticulum lumen"/>
    <property type="evidence" value="ECO:0007669"/>
    <property type="project" value="UniProtKB-SubCell"/>
</dbReference>
<keyword evidence="5 10" id="KW-0732">Signal</keyword>
<protein>
    <recommendedName>
        <fullName evidence="3">Nucleotide exchange factor SIL1</fullName>
    </recommendedName>
</protein>
<dbReference type="SUPFAM" id="SSF48371">
    <property type="entry name" value="ARM repeat"/>
    <property type="match status" value="1"/>
</dbReference>
<evidence type="ECO:0000313" key="11">
    <source>
        <dbReference type="EMBL" id="TNN09096.1"/>
    </source>
</evidence>
<evidence type="ECO:0000256" key="1">
    <source>
        <dbReference type="ARBA" id="ARBA00004319"/>
    </source>
</evidence>
<dbReference type="Gene3D" id="1.25.10.10">
    <property type="entry name" value="Leucine-rich Repeat Variant"/>
    <property type="match status" value="1"/>
</dbReference>
<keyword evidence="12" id="KW-1185">Reference proteome</keyword>
<organism evidence="11 12">
    <name type="scientific">Schistosoma japonicum</name>
    <name type="common">Blood fluke</name>
    <dbReference type="NCBI Taxonomy" id="6182"/>
    <lineage>
        <taxon>Eukaryota</taxon>
        <taxon>Metazoa</taxon>
        <taxon>Spiralia</taxon>
        <taxon>Lophotrochozoa</taxon>
        <taxon>Platyhelminthes</taxon>
        <taxon>Trematoda</taxon>
        <taxon>Digenea</taxon>
        <taxon>Strigeidida</taxon>
        <taxon>Schistosomatoidea</taxon>
        <taxon>Schistosomatidae</taxon>
        <taxon>Schistosoma</taxon>
    </lineage>
</organism>
<dbReference type="EMBL" id="SKCS01000399">
    <property type="protein sequence ID" value="TNN09096.1"/>
    <property type="molecule type" value="Genomic_DNA"/>
</dbReference>